<reference evidence="2 3" key="1">
    <citation type="journal article" date="2012" name="J. Bacteriol.">
        <title>Genome Sequence of the Filamentous Bacterium Fibrisoma limi BUZ 3T.</title>
        <authorList>
            <person name="Filippini M."/>
            <person name="Qi W."/>
            <person name="Jaenicke S."/>
            <person name="Goesmann A."/>
            <person name="Smits T.H."/>
            <person name="Bagheri H.C."/>
        </authorList>
    </citation>
    <scope>NUCLEOTIDE SEQUENCE [LARGE SCALE GENOMIC DNA]</scope>
    <source>
        <strain evidence="3">BUZ 3T</strain>
    </source>
</reference>
<dbReference type="PANTHER" id="PTHR34599">
    <property type="entry name" value="PEROXIDASE-RELATED"/>
    <property type="match status" value="1"/>
</dbReference>
<proteinExistence type="predicted"/>
<sequence>MKRISAITLLLIGLGACQPSASPDEYNAKAADPAFLHDCATQLTNVIIHDIFKPPVASRIYGYTYLAAYEALRPAYPAYQPLMGRLNKSKPAPAPSPNSEYCFPLASLKAFLTVGRALTFSEDMWNEFDARLAPRLKDLRVPDDVYERSMAYGEQVAKHILTYASTDHYKETRGFRYTVTNKPGTWVPTPPTYAEACEPQWNTVRTFTLDSAQQFRCPPPARYDLGKSSSFWKLTEEVYLIGKNLSDEQRRIAYFWDDNAFVTNVRGHVMFASKKMTPAGHWVAIATTLAKQKKLTMIQSAELYALTSIALFDAFVACWDEKYRSVRIRPETVINANIDPHWRPFLETPPFPEYVSGHSAISAAAGTVIVNRLGNMAFVDSTEHPFGHGVQTFASVDEAYRQVSLSRVYGGIHYRDGVDEGTRQGEHVGQWVVQKLLPSVVAAR</sequence>
<evidence type="ECO:0000256" key="1">
    <source>
        <dbReference type="SAM" id="SignalP"/>
    </source>
</evidence>
<gene>
    <name evidence="2" type="ORF">BN8_02210</name>
</gene>
<dbReference type="Proteomes" id="UP000009309">
    <property type="component" value="Unassembled WGS sequence"/>
</dbReference>
<dbReference type="CDD" id="cd03398">
    <property type="entry name" value="PAP2_haloperoxidase"/>
    <property type="match status" value="1"/>
</dbReference>
<organism evidence="2 3">
    <name type="scientific">Fibrisoma limi BUZ 3</name>
    <dbReference type="NCBI Taxonomy" id="1185876"/>
    <lineage>
        <taxon>Bacteria</taxon>
        <taxon>Pseudomonadati</taxon>
        <taxon>Bacteroidota</taxon>
        <taxon>Cytophagia</taxon>
        <taxon>Cytophagales</taxon>
        <taxon>Spirosomataceae</taxon>
        <taxon>Fibrisoma</taxon>
    </lineage>
</organism>
<protein>
    <submittedName>
        <fullName evidence="2">Uncharacterized protein</fullName>
    </submittedName>
</protein>
<dbReference type="SUPFAM" id="SSF48317">
    <property type="entry name" value="Acid phosphatase/Vanadium-dependent haloperoxidase"/>
    <property type="match status" value="1"/>
</dbReference>
<dbReference type="EMBL" id="CAIT01000006">
    <property type="protein sequence ID" value="CCH53138.1"/>
    <property type="molecule type" value="Genomic_DNA"/>
</dbReference>
<dbReference type="PROSITE" id="PS51257">
    <property type="entry name" value="PROKAR_LIPOPROTEIN"/>
    <property type="match status" value="1"/>
</dbReference>
<dbReference type="InterPro" id="IPR052559">
    <property type="entry name" value="V-haloperoxidase"/>
</dbReference>
<comment type="caution">
    <text evidence="2">The sequence shown here is derived from an EMBL/GenBank/DDBJ whole genome shotgun (WGS) entry which is preliminary data.</text>
</comment>
<accession>I2GGW3</accession>
<dbReference type="RefSeq" id="WP_009281722.1">
    <property type="nucleotide sequence ID" value="NZ_CAIT01000006.1"/>
</dbReference>
<keyword evidence="3" id="KW-1185">Reference proteome</keyword>
<dbReference type="Gene3D" id="1.10.606.20">
    <property type="match status" value="1"/>
</dbReference>
<evidence type="ECO:0000313" key="2">
    <source>
        <dbReference type="EMBL" id="CCH53138.1"/>
    </source>
</evidence>
<evidence type="ECO:0000313" key="3">
    <source>
        <dbReference type="Proteomes" id="UP000009309"/>
    </source>
</evidence>
<dbReference type="OrthoDB" id="7793240at2"/>
<dbReference type="eggNOG" id="COG0671">
    <property type="taxonomic scope" value="Bacteria"/>
</dbReference>
<dbReference type="PANTHER" id="PTHR34599:SF1">
    <property type="entry name" value="PHOSPHATIDIC ACID PHOSPHATASE TYPE 2_HALOPEROXIDASE DOMAIN-CONTAINING PROTEIN"/>
    <property type="match status" value="1"/>
</dbReference>
<keyword evidence="1" id="KW-0732">Signal</keyword>
<feature type="chain" id="PRO_5003658415" evidence="1">
    <location>
        <begin position="22"/>
        <end position="444"/>
    </location>
</feature>
<dbReference type="STRING" id="1185876.BN8_02210"/>
<dbReference type="InterPro" id="IPR036938">
    <property type="entry name" value="PAP2/HPO_sf"/>
</dbReference>
<dbReference type="AlphaFoldDB" id="I2GGW3"/>
<feature type="signal peptide" evidence="1">
    <location>
        <begin position="1"/>
        <end position="21"/>
    </location>
</feature>
<name>I2GGW3_9BACT</name>